<dbReference type="VEuPathDB" id="TriTrypDB:ECC02_005267"/>
<dbReference type="AlphaFoldDB" id="A0A2V2VH28"/>
<dbReference type="VEuPathDB" id="TriTrypDB:C3747_264g3"/>
<dbReference type="VEuPathDB" id="TriTrypDB:TCSYLVIO_004529"/>
<protein>
    <submittedName>
        <fullName evidence="2">Uncharacterized protein</fullName>
    </submittedName>
</protein>
<proteinExistence type="predicted"/>
<sequence length="265" mass="30300">MFENRTVSRKNAVPLVEFMRLLRNQSSNEGRKIFPRRYNGRLATPSMPMVQKNIISQELKFTEEVETLKYEPQRKNWVRGKRRRSPSIDNLLQMKFLRSPFACEILTKSSKGMYSSTYVDIELKSLGLHPLVQEVPTTRKETKLLIGVSCCYLRLGTALVVSGCIVEVNITDSTAQIVPEKGLCLDVEWVSLKKLYCIPDNIRDVRRIVSEKVYAIIKGEMEDPMRVVKTDLPGGEQWEEIPLSQSQDGGVVEEAEDTNKYAHSE</sequence>
<evidence type="ECO:0000313" key="2">
    <source>
        <dbReference type="EMBL" id="PWU95759.1"/>
    </source>
</evidence>
<dbReference type="VEuPathDB" id="TriTrypDB:TcCLB.504867.129"/>
<evidence type="ECO:0000313" key="3">
    <source>
        <dbReference type="Proteomes" id="UP000246078"/>
    </source>
</evidence>
<dbReference type="OMA" id="CVTSKYF"/>
<comment type="caution">
    <text evidence="2">The sequence shown here is derived from an EMBL/GenBank/DDBJ whole genome shotgun (WGS) entry which is preliminary data.</text>
</comment>
<dbReference type="OrthoDB" id="261351at2759"/>
<dbReference type="VEuPathDB" id="TriTrypDB:TcBrA4_0131560"/>
<dbReference type="VEuPathDB" id="TriTrypDB:TcG_07433"/>
<gene>
    <name evidence="2" type="ORF">C3747_264g3</name>
</gene>
<dbReference type="VEuPathDB" id="TriTrypDB:TcCLB.510943.198"/>
<dbReference type="VEuPathDB" id="TriTrypDB:TCDM_09958"/>
<evidence type="ECO:0000256" key="1">
    <source>
        <dbReference type="SAM" id="MobiDB-lite"/>
    </source>
</evidence>
<feature type="region of interest" description="Disordered" evidence="1">
    <location>
        <begin position="242"/>
        <end position="265"/>
    </location>
</feature>
<dbReference type="VEuPathDB" id="TriTrypDB:BCY84_00464"/>
<dbReference type="Proteomes" id="UP000246078">
    <property type="component" value="Unassembled WGS sequence"/>
</dbReference>
<name>A0A2V2VH28_TRYCR</name>
<accession>A0A2V2VH28</accession>
<dbReference type="EMBL" id="PRFC01000264">
    <property type="protein sequence ID" value="PWU95759.1"/>
    <property type="molecule type" value="Genomic_DNA"/>
</dbReference>
<dbReference type="VEuPathDB" id="TriTrypDB:Tc_MARK_3326"/>
<organism evidence="2 3">
    <name type="scientific">Trypanosoma cruzi</name>
    <dbReference type="NCBI Taxonomy" id="5693"/>
    <lineage>
        <taxon>Eukaryota</taxon>
        <taxon>Discoba</taxon>
        <taxon>Euglenozoa</taxon>
        <taxon>Kinetoplastea</taxon>
        <taxon>Metakinetoplastina</taxon>
        <taxon>Trypanosomatida</taxon>
        <taxon>Trypanosomatidae</taxon>
        <taxon>Trypanosoma</taxon>
        <taxon>Schizotrypanum</taxon>
    </lineage>
</organism>
<dbReference type="VEuPathDB" id="TriTrypDB:TcCL_ESM04647"/>
<reference evidence="2 3" key="1">
    <citation type="journal article" date="2018" name="Microb. Genom.">
        <title>Expanding an expanded genome: long-read sequencing of Trypanosoma cruzi.</title>
        <authorList>
            <person name="Berna L."/>
            <person name="Rodriguez M."/>
            <person name="Chiribao M.L."/>
            <person name="Parodi-Talice A."/>
            <person name="Pita S."/>
            <person name="Rijo G."/>
            <person name="Alvarez-Valin F."/>
            <person name="Robello C."/>
        </authorList>
    </citation>
    <scope>NUCLEOTIDE SEQUENCE [LARGE SCALE GENOMIC DNA]</scope>
    <source>
        <strain evidence="2 3">TCC</strain>
    </source>
</reference>
<dbReference type="VEuPathDB" id="TriTrypDB:C4B63_47g93"/>